<dbReference type="EMBL" id="FNNB01000004">
    <property type="protein sequence ID" value="SDW97098.1"/>
    <property type="molecule type" value="Genomic_DNA"/>
</dbReference>
<evidence type="ECO:0000256" key="1">
    <source>
        <dbReference type="SAM" id="SignalP"/>
    </source>
</evidence>
<feature type="signal peptide" evidence="1">
    <location>
        <begin position="1"/>
        <end position="23"/>
    </location>
</feature>
<proteinExistence type="predicted"/>
<keyword evidence="1" id="KW-0732">Signal</keyword>
<protein>
    <submittedName>
        <fullName evidence="2">Uncharacterized protein</fullName>
    </submittedName>
</protein>
<dbReference type="STRING" id="60137.SAMN04488041_10444"/>
<organism evidence="2 3">
    <name type="scientific">Sulfitobacter pontiacus</name>
    <dbReference type="NCBI Taxonomy" id="60137"/>
    <lineage>
        <taxon>Bacteria</taxon>
        <taxon>Pseudomonadati</taxon>
        <taxon>Pseudomonadota</taxon>
        <taxon>Alphaproteobacteria</taxon>
        <taxon>Rhodobacterales</taxon>
        <taxon>Roseobacteraceae</taxon>
        <taxon>Sulfitobacter</taxon>
    </lineage>
</organism>
<reference evidence="3" key="1">
    <citation type="submission" date="2016-10" db="EMBL/GenBank/DDBJ databases">
        <authorList>
            <person name="Varghese N."/>
            <person name="Submissions S."/>
        </authorList>
    </citation>
    <scope>NUCLEOTIDE SEQUENCE [LARGE SCALE GENOMIC DNA]</scope>
    <source>
        <strain evidence="3">DSM 10014</strain>
    </source>
</reference>
<evidence type="ECO:0000313" key="2">
    <source>
        <dbReference type="EMBL" id="SDW97098.1"/>
    </source>
</evidence>
<evidence type="ECO:0000313" key="3">
    <source>
        <dbReference type="Proteomes" id="UP000183076"/>
    </source>
</evidence>
<sequence>MTLRSLSALVLALMLALTGQSMAVARGASAATGQMVLCTGAGPVAIYVDAQGKPTSAPHICPDSALNVAMAGAVVLAAAPMRIVTFVAPAVHVLTADVPRRKTRHDPRAPPVTV</sequence>
<feature type="chain" id="PRO_5010357286" evidence="1">
    <location>
        <begin position="24"/>
        <end position="114"/>
    </location>
</feature>
<dbReference type="AlphaFoldDB" id="A0A1H2XWW5"/>
<dbReference type="Proteomes" id="UP000183076">
    <property type="component" value="Unassembled WGS sequence"/>
</dbReference>
<dbReference type="RefSeq" id="WP_037965101.1">
    <property type="nucleotide sequence ID" value="NZ_CP160849.1"/>
</dbReference>
<dbReference type="GeneID" id="94021076"/>
<gene>
    <name evidence="2" type="ORF">SAMN04488041_10444</name>
</gene>
<name>A0A1H2XWW5_9RHOB</name>
<accession>A0A1H2XWW5</accession>